<reference evidence="1" key="1">
    <citation type="journal article" date="2023" name="bioRxiv">
        <title>Improved chromosome-level genome assembly for marigold (Tagetes erecta).</title>
        <authorList>
            <person name="Jiang F."/>
            <person name="Yuan L."/>
            <person name="Wang S."/>
            <person name="Wang H."/>
            <person name="Xu D."/>
            <person name="Wang A."/>
            <person name="Fan W."/>
        </authorList>
    </citation>
    <scope>NUCLEOTIDE SEQUENCE</scope>
    <source>
        <strain evidence="1">WSJ</strain>
        <tissue evidence="1">Leaf</tissue>
    </source>
</reference>
<comment type="caution">
    <text evidence="1">The sequence shown here is derived from an EMBL/GenBank/DDBJ whole genome shotgun (WGS) entry which is preliminary data.</text>
</comment>
<organism evidence="1 2">
    <name type="scientific">Tagetes erecta</name>
    <name type="common">African marigold</name>
    <dbReference type="NCBI Taxonomy" id="13708"/>
    <lineage>
        <taxon>Eukaryota</taxon>
        <taxon>Viridiplantae</taxon>
        <taxon>Streptophyta</taxon>
        <taxon>Embryophyta</taxon>
        <taxon>Tracheophyta</taxon>
        <taxon>Spermatophyta</taxon>
        <taxon>Magnoliopsida</taxon>
        <taxon>eudicotyledons</taxon>
        <taxon>Gunneridae</taxon>
        <taxon>Pentapetalae</taxon>
        <taxon>asterids</taxon>
        <taxon>campanulids</taxon>
        <taxon>Asterales</taxon>
        <taxon>Asteraceae</taxon>
        <taxon>Asteroideae</taxon>
        <taxon>Heliantheae alliance</taxon>
        <taxon>Tageteae</taxon>
        <taxon>Tagetes</taxon>
    </lineage>
</organism>
<dbReference type="EMBL" id="JAUHHV010000003">
    <property type="protein sequence ID" value="KAK1429677.1"/>
    <property type="molecule type" value="Genomic_DNA"/>
</dbReference>
<sequence length="94" mass="10946">MFITMCYKMGYFAIYLNSSKTYQKRYFDRRHALLQKCVEISPPRRTAPLQDGVTSNLKSDSTDHLLNISYVASNRESVQRKFIAISIIHQNPLD</sequence>
<protein>
    <submittedName>
        <fullName evidence="1">Uncharacterized protein</fullName>
    </submittedName>
</protein>
<accession>A0AAD8P2G7</accession>
<evidence type="ECO:0000313" key="2">
    <source>
        <dbReference type="Proteomes" id="UP001229421"/>
    </source>
</evidence>
<proteinExistence type="predicted"/>
<evidence type="ECO:0000313" key="1">
    <source>
        <dbReference type="EMBL" id="KAK1429677.1"/>
    </source>
</evidence>
<name>A0AAD8P2G7_TARER</name>
<dbReference type="Proteomes" id="UP001229421">
    <property type="component" value="Unassembled WGS sequence"/>
</dbReference>
<keyword evidence="2" id="KW-1185">Reference proteome</keyword>
<dbReference type="AlphaFoldDB" id="A0AAD8P2G7"/>
<gene>
    <name evidence="1" type="ORF">QVD17_11891</name>
</gene>